<dbReference type="EMBL" id="FRAF01000045">
    <property type="protein sequence ID" value="SHL14669.1"/>
    <property type="molecule type" value="Genomic_DNA"/>
</dbReference>
<gene>
    <name evidence="1" type="ORF">SAMN05443507_1456</name>
</gene>
<accession>A0A1M6Y9P5</accession>
<keyword evidence="2" id="KW-1185">Reference proteome</keyword>
<name>A0A1M6Y9P5_9BACL</name>
<reference evidence="2" key="1">
    <citation type="submission" date="2016-11" db="EMBL/GenBank/DDBJ databases">
        <authorList>
            <person name="Varghese N."/>
            <person name="Submissions S."/>
        </authorList>
    </citation>
    <scope>NUCLEOTIDE SEQUENCE [LARGE SCALE GENOMIC DNA]</scope>
    <source>
        <strain evidence="2">USBA-503</strain>
    </source>
</reference>
<evidence type="ECO:0000313" key="2">
    <source>
        <dbReference type="Proteomes" id="UP000184016"/>
    </source>
</evidence>
<sequence length="34" mass="3897">MNSQVYWPIVDQILMQSSPILHDEDGLQSLRLAV</sequence>
<feature type="non-terminal residue" evidence="1">
    <location>
        <position position="34"/>
    </location>
</feature>
<organism evidence="1 2">
    <name type="scientific">Alicyclobacillus tolerans</name>
    <dbReference type="NCBI Taxonomy" id="90970"/>
    <lineage>
        <taxon>Bacteria</taxon>
        <taxon>Bacillati</taxon>
        <taxon>Bacillota</taxon>
        <taxon>Bacilli</taxon>
        <taxon>Bacillales</taxon>
        <taxon>Alicyclobacillaceae</taxon>
        <taxon>Alicyclobacillus</taxon>
    </lineage>
</organism>
<evidence type="ECO:0000313" key="1">
    <source>
        <dbReference type="EMBL" id="SHL14669.1"/>
    </source>
</evidence>
<dbReference type="AlphaFoldDB" id="A0A1M6Y9P5"/>
<proteinExistence type="predicted"/>
<dbReference type="Proteomes" id="UP000184016">
    <property type="component" value="Unassembled WGS sequence"/>
</dbReference>
<protein>
    <submittedName>
        <fullName evidence="1">Uncharacterized protein</fullName>
    </submittedName>
</protein>